<dbReference type="EMBL" id="FWFL01000003">
    <property type="protein sequence ID" value="SLN33522.1"/>
    <property type="molecule type" value="Genomic_DNA"/>
</dbReference>
<evidence type="ECO:0000313" key="2">
    <source>
        <dbReference type="Proteomes" id="UP000193827"/>
    </source>
</evidence>
<name>A0A1Y5S6D5_9RHOB</name>
<dbReference type="AlphaFoldDB" id="A0A1Y5S6D5"/>
<keyword evidence="2" id="KW-1185">Reference proteome</keyword>
<organism evidence="1 2">
    <name type="scientific">Roseovarius litorisediminis</name>
    <dbReference type="NCBI Taxonomy" id="1312363"/>
    <lineage>
        <taxon>Bacteria</taxon>
        <taxon>Pseudomonadati</taxon>
        <taxon>Pseudomonadota</taxon>
        <taxon>Alphaproteobacteria</taxon>
        <taxon>Rhodobacterales</taxon>
        <taxon>Roseobacteraceae</taxon>
        <taxon>Roseovarius</taxon>
    </lineage>
</organism>
<reference evidence="1 2" key="1">
    <citation type="submission" date="2017-03" db="EMBL/GenBank/DDBJ databases">
        <authorList>
            <person name="Afonso C.L."/>
            <person name="Miller P.J."/>
            <person name="Scott M.A."/>
            <person name="Spackman E."/>
            <person name="Goraichik I."/>
            <person name="Dimitrov K.M."/>
            <person name="Suarez D.L."/>
            <person name="Swayne D.E."/>
        </authorList>
    </citation>
    <scope>NUCLEOTIDE SEQUENCE [LARGE SCALE GENOMIC DNA]</scope>
    <source>
        <strain evidence="1 2">CECT 8287</strain>
    </source>
</reference>
<protein>
    <submittedName>
        <fullName evidence="1">Uncharacterized protein</fullName>
    </submittedName>
</protein>
<proteinExistence type="predicted"/>
<sequence length="554" mass="61957">MVEIADIKDEASFRGWLQDQPQEVATWIAFRAAARVLPIWWQGVSDHTWAGMHDRTRLPGLSGLLFLLVSTNSDIELSLKLKAAARELKKDASFAGDEATEIGSAISRYPDQERPEHRPQMRTLYRAASASQALALAAEANKLEEFVHAAIAATKIHGDWSVVRKDATDVERGSNPMRRPLWYDQSNPFADECKYIQRSGVVAGGRKNWTFWIDWYQSLLDGRPMLGDEARTWDMLKKIALIPAETWEQGPDVVNPKIAEIWASYRIGSRVELFKATLYDFKFDAMAHVMRAVPMPADWETLTEPDRLQRFLRDALDLREDMIDLSQAFAAEGMVMQGAGMTCTYLAKVLDELENAETVGALRVGKLVEWGRILEAIALREDTKREFGPMSEPFNMAVDKLKDLVRDHFALTLARFSQLRDVRMEKGAAPWEVLKDLRGIVAAVRDGSGGVLPPLVDADAAILDDILDSIDRMIRELDNTTSEDARSSLKREIDFQMAKVGATVGLYGEKAKKAAGLADKGGKSADKILIWEKRGKGLWGLLRAIREVLESLGG</sequence>
<dbReference type="Proteomes" id="UP000193827">
    <property type="component" value="Unassembled WGS sequence"/>
</dbReference>
<evidence type="ECO:0000313" key="1">
    <source>
        <dbReference type="EMBL" id="SLN33522.1"/>
    </source>
</evidence>
<gene>
    <name evidence="1" type="ORF">PEL8287_01626</name>
</gene>
<accession>A0A1Y5S6D5</accession>